<feature type="chain" id="PRO_5042101452" description="Secreted protein" evidence="1">
    <location>
        <begin position="25"/>
        <end position="91"/>
    </location>
</feature>
<keyword evidence="3" id="KW-1185">Reference proteome</keyword>
<dbReference type="EMBL" id="JAWDGP010001129">
    <property type="protein sequence ID" value="KAK3794352.1"/>
    <property type="molecule type" value="Genomic_DNA"/>
</dbReference>
<evidence type="ECO:0000313" key="3">
    <source>
        <dbReference type="Proteomes" id="UP001283361"/>
    </source>
</evidence>
<proteinExistence type="predicted"/>
<evidence type="ECO:0000256" key="1">
    <source>
        <dbReference type="SAM" id="SignalP"/>
    </source>
</evidence>
<evidence type="ECO:0000313" key="2">
    <source>
        <dbReference type="EMBL" id="KAK3794352.1"/>
    </source>
</evidence>
<evidence type="ECO:0008006" key="4">
    <source>
        <dbReference type="Google" id="ProtNLM"/>
    </source>
</evidence>
<dbReference type="Proteomes" id="UP001283361">
    <property type="component" value="Unassembled WGS sequence"/>
</dbReference>
<comment type="caution">
    <text evidence="2">The sequence shown here is derived from an EMBL/GenBank/DDBJ whole genome shotgun (WGS) entry which is preliminary data.</text>
</comment>
<dbReference type="AlphaFoldDB" id="A0AAE1AWX5"/>
<keyword evidence="1" id="KW-0732">Signal</keyword>
<accession>A0AAE1AWX5</accession>
<organism evidence="2 3">
    <name type="scientific">Elysia crispata</name>
    <name type="common">lettuce slug</name>
    <dbReference type="NCBI Taxonomy" id="231223"/>
    <lineage>
        <taxon>Eukaryota</taxon>
        <taxon>Metazoa</taxon>
        <taxon>Spiralia</taxon>
        <taxon>Lophotrochozoa</taxon>
        <taxon>Mollusca</taxon>
        <taxon>Gastropoda</taxon>
        <taxon>Heterobranchia</taxon>
        <taxon>Euthyneura</taxon>
        <taxon>Panpulmonata</taxon>
        <taxon>Sacoglossa</taxon>
        <taxon>Placobranchoidea</taxon>
        <taxon>Plakobranchidae</taxon>
        <taxon>Elysia</taxon>
    </lineage>
</organism>
<sequence>MAVELCVSLVFCASLIWELKNVSCVERNSKRGKCFDFLLDLSEESRLPMFLPPISQVLFCPMSSGWVKAPELCPFVLFTSLSENTGDKGTS</sequence>
<feature type="signal peptide" evidence="1">
    <location>
        <begin position="1"/>
        <end position="24"/>
    </location>
</feature>
<gene>
    <name evidence="2" type="ORF">RRG08_061021</name>
</gene>
<protein>
    <recommendedName>
        <fullName evidence="4">Secreted protein</fullName>
    </recommendedName>
</protein>
<name>A0AAE1AWX5_9GAST</name>
<reference evidence="2" key="1">
    <citation type="journal article" date="2023" name="G3 (Bethesda)">
        <title>A reference genome for the long-term kleptoplast-retaining sea slug Elysia crispata morphotype clarki.</title>
        <authorList>
            <person name="Eastman K.E."/>
            <person name="Pendleton A.L."/>
            <person name="Shaikh M.A."/>
            <person name="Suttiyut T."/>
            <person name="Ogas R."/>
            <person name="Tomko P."/>
            <person name="Gavelis G."/>
            <person name="Widhalm J.R."/>
            <person name="Wisecaver J.H."/>
        </authorList>
    </citation>
    <scope>NUCLEOTIDE SEQUENCE</scope>
    <source>
        <strain evidence="2">ECLA1</strain>
    </source>
</reference>